<dbReference type="EMBL" id="VCGU01000010">
    <property type="protein sequence ID" value="TRY68510.1"/>
    <property type="molecule type" value="Genomic_DNA"/>
</dbReference>
<proteinExistence type="predicted"/>
<dbReference type="SUPFAM" id="SSF53098">
    <property type="entry name" value="Ribonuclease H-like"/>
    <property type="match status" value="1"/>
</dbReference>
<gene>
    <name evidence="2" type="ORF">TCAL_14223</name>
</gene>
<dbReference type="AlphaFoldDB" id="A0A553NSW5"/>
<dbReference type="STRING" id="6832.A0A553NSW5"/>
<evidence type="ECO:0000313" key="2">
    <source>
        <dbReference type="EMBL" id="TRY68510.1"/>
    </source>
</evidence>
<sequence>MPKGKYQVQPPTAATPGKRPKLKGQPEDDETVAGSEPDLAMELDLESEPALTEDVTQACPDPPGPPSCPGPGLSRPWCSKTNRDLIIIWDGHSVCAHVHGFHPYFFVLAPPGFTKEQLGRLPAFFERAVQEDSKSKDTPKDCVLNVELMMKSTIYGFQVSSDA</sequence>
<protein>
    <submittedName>
        <fullName evidence="2">Uncharacterized protein</fullName>
    </submittedName>
</protein>
<feature type="compositionally biased region" description="Pro residues" evidence="1">
    <location>
        <begin position="60"/>
        <end position="69"/>
    </location>
</feature>
<evidence type="ECO:0000256" key="1">
    <source>
        <dbReference type="SAM" id="MobiDB-lite"/>
    </source>
</evidence>
<dbReference type="InterPro" id="IPR012337">
    <property type="entry name" value="RNaseH-like_sf"/>
</dbReference>
<dbReference type="Proteomes" id="UP000318571">
    <property type="component" value="Chromosome 1"/>
</dbReference>
<reference evidence="2 3" key="1">
    <citation type="journal article" date="2018" name="Nat. Ecol. Evol.">
        <title>Genomic signatures of mitonuclear coevolution across populations of Tigriopus californicus.</title>
        <authorList>
            <person name="Barreto F.S."/>
            <person name="Watson E.T."/>
            <person name="Lima T.G."/>
            <person name="Willett C.S."/>
            <person name="Edmands S."/>
            <person name="Li W."/>
            <person name="Burton R.S."/>
        </authorList>
    </citation>
    <scope>NUCLEOTIDE SEQUENCE [LARGE SCALE GENOMIC DNA]</scope>
    <source>
        <strain evidence="2 3">San Diego</strain>
    </source>
</reference>
<organism evidence="2 3">
    <name type="scientific">Tigriopus californicus</name>
    <name type="common">Marine copepod</name>
    <dbReference type="NCBI Taxonomy" id="6832"/>
    <lineage>
        <taxon>Eukaryota</taxon>
        <taxon>Metazoa</taxon>
        <taxon>Ecdysozoa</taxon>
        <taxon>Arthropoda</taxon>
        <taxon>Crustacea</taxon>
        <taxon>Multicrustacea</taxon>
        <taxon>Hexanauplia</taxon>
        <taxon>Copepoda</taxon>
        <taxon>Harpacticoida</taxon>
        <taxon>Harpacticidae</taxon>
        <taxon>Tigriopus</taxon>
    </lineage>
</organism>
<accession>A0A553NSW5</accession>
<feature type="region of interest" description="Disordered" evidence="1">
    <location>
        <begin position="1"/>
        <end position="72"/>
    </location>
</feature>
<name>A0A553NSW5_TIGCA</name>
<comment type="caution">
    <text evidence="2">The sequence shown here is derived from an EMBL/GenBank/DDBJ whole genome shotgun (WGS) entry which is preliminary data.</text>
</comment>
<evidence type="ECO:0000313" key="3">
    <source>
        <dbReference type="Proteomes" id="UP000318571"/>
    </source>
</evidence>
<dbReference type="Gene3D" id="3.30.342.10">
    <property type="entry name" value="DNA Polymerase, chain B, domain 1"/>
    <property type="match status" value="1"/>
</dbReference>
<dbReference type="GO" id="GO:0003887">
    <property type="term" value="F:DNA-directed DNA polymerase activity"/>
    <property type="evidence" value="ECO:0007669"/>
    <property type="project" value="UniProtKB-EC"/>
</dbReference>
<keyword evidence="3" id="KW-1185">Reference proteome</keyword>